<organism evidence="2 3">
    <name type="scientific">Actinophytocola xinjiangensis</name>
    <dbReference type="NCBI Taxonomy" id="485602"/>
    <lineage>
        <taxon>Bacteria</taxon>
        <taxon>Bacillati</taxon>
        <taxon>Actinomycetota</taxon>
        <taxon>Actinomycetes</taxon>
        <taxon>Pseudonocardiales</taxon>
        <taxon>Pseudonocardiaceae</taxon>
    </lineage>
</organism>
<dbReference type="AlphaFoldDB" id="A0A7Z0WEE4"/>
<protein>
    <submittedName>
        <fullName evidence="2">Uncharacterized protein</fullName>
    </submittedName>
</protein>
<proteinExistence type="predicted"/>
<dbReference type="Proteomes" id="UP000185696">
    <property type="component" value="Unassembled WGS sequence"/>
</dbReference>
<comment type="caution">
    <text evidence="2">The sequence shown here is derived from an EMBL/GenBank/DDBJ whole genome shotgun (WGS) entry which is preliminary data.</text>
</comment>
<accession>A0A7Z0WEE4</accession>
<evidence type="ECO:0000256" key="1">
    <source>
        <dbReference type="SAM" id="SignalP"/>
    </source>
</evidence>
<keyword evidence="3" id="KW-1185">Reference proteome</keyword>
<evidence type="ECO:0000313" key="2">
    <source>
        <dbReference type="EMBL" id="OLF05019.1"/>
    </source>
</evidence>
<feature type="chain" id="PRO_5031268229" evidence="1">
    <location>
        <begin position="19"/>
        <end position="193"/>
    </location>
</feature>
<sequence length="193" mass="19860">MVTVVAALVSMVMGTAPAAATAGWTVTPGGSATASSGEAILTFRSGAGGDDLAMPCASTTIELNFFSSSDSHIADITGIGFNQCVASGLLTFEFDAHTPWAMHALSYSPPMVYGEVRDVAFTIIGPGCLATVQGTLNFTYNNVTGELIFLPDFTLSVTNVDPIDNCLGLINTGDSMSIEAAFSVSPVQHIVPA</sequence>
<name>A0A7Z0WEE4_9PSEU</name>
<keyword evidence="1" id="KW-0732">Signal</keyword>
<feature type="signal peptide" evidence="1">
    <location>
        <begin position="1"/>
        <end position="18"/>
    </location>
</feature>
<dbReference type="EMBL" id="MSIF01000034">
    <property type="protein sequence ID" value="OLF05019.1"/>
    <property type="molecule type" value="Genomic_DNA"/>
</dbReference>
<gene>
    <name evidence="2" type="ORF">BLA60_37940</name>
</gene>
<reference evidence="2 3" key="1">
    <citation type="submission" date="2016-12" db="EMBL/GenBank/DDBJ databases">
        <title>The draft genome sequence of Actinophytocola xinjiangensis.</title>
        <authorList>
            <person name="Wang W."/>
            <person name="Yuan L."/>
        </authorList>
    </citation>
    <scope>NUCLEOTIDE SEQUENCE [LARGE SCALE GENOMIC DNA]</scope>
    <source>
        <strain evidence="2 3">CGMCC 4.4663</strain>
    </source>
</reference>
<evidence type="ECO:0000313" key="3">
    <source>
        <dbReference type="Proteomes" id="UP000185696"/>
    </source>
</evidence>